<dbReference type="PANTHER" id="PTHR12725">
    <property type="entry name" value="HALOACID DEHALOGENASE-LIKE HYDROLASE"/>
    <property type="match status" value="1"/>
</dbReference>
<dbReference type="Pfam" id="PF00702">
    <property type="entry name" value="Hydrolase"/>
    <property type="match status" value="1"/>
</dbReference>
<dbReference type="AlphaFoldDB" id="A0A4Y9ELJ8"/>
<dbReference type="InterPro" id="IPR006439">
    <property type="entry name" value="HAD-SF_hydro_IA"/>
</dbReference>
<dbReference type="EMBL" id="SIHO01000003">
    <property type="protein sequence ID" value="TFU01316.1"/>
    <property type="molecule type" value="Genomic_DNA"/>
</dbReference>
<evidence type="ECO:0000313" key="1">
    <source>
        <dbReference type="EMBL" id="TFU01316.1"/>
    </source>
</evidence>
<dbReference type="SFLD" id="SFLDS00003">
    <property type="entry name" value="Haloacid_Dehalogenase"/>
    <property type="match status" value="1"/>
</dbReference>
<comment type="caution">
    <text evidence="1">The sequence shown here is derived from an EMBL/GenBank/DDBJ whole genome shotgun (WGS) entry which is preliminary data.</text>
</comment>
<dbReference type="PRINTS" id="PR00413">
    <property type="entry name" value="HADHALOGNASE"/>
</dbReference>
<dbReference type="NCBIfam" id="TIGR01993">
    <property type="entry name" value="Pyr-5-nucltdase"/>
    <property type="match status" value="1"/>
</dbReference>
<gene>
    <name evidence="1" type="ORF">EUV02_13560</name>
</gene>
<accession>A0A4Y9ELJ8</accession>
<dbReference type="SUPFAM" id="SSF56784">
    <property type="entry name" value="HAD-like"/>
    <property type="match status" value="1"/>
</dbReference>
<keyword evidence="2" id="KW-1185">Reference proteome</keyword>
<dbReference type="NCBIfam" id="TIGR01509">
    <property type="entry name" value="HAD-SF-IA-v3"/>
    <property type="match status" value="1"/>
</dbReference>
<dbReference type="InterPro" id="IPR036412">
    <property type="entry name" value="HAD-like_sf"/>
</dbReference>
<dbReference type="SFLD" id="SFLDG01132">
    <property type="entry name" value="C1.5.3:_5'-Nucleotidase_Like"/>
    <property type="match status" value="1"/>
</dbReference>
<protein>
    <submittedName>
        <fullName evidence="1">Pyrimidine 5'-nucleotidase</fullName>
    </submittedName>
</protein>
<dbReference type="InterPro" id="IPR023214">
    <property type="entry name" value="HAD_sf"/>
</dbReference>
<evidence type="ECO:0000313" key="2">
    <source>
        <dbReference type="Proteomes" id="UP000297737"/>
    </source>
</evidence>
<organism evidence="1 2">
    <name type="scientific">Glacieibacterium arshaanense</name>
    <dbReference type="NCBI Taxonomy" id="2511025"/>
    <lineage>
        <taxon>Bacteria</taxon>
        <taxon>Pseudomonadati</taxon>
        <taxon>Pseudomonadota</taxon>
        <taxon>Alphaproteobacteria</taxon>
        <taxon>Sphingomonadales</taxon>
        <taxon>Sphingosinicellaceae</taxon>
        <taxon>Glacieibacterium</taxon>
    </lineage>
</organism>
<sequence>MHRLGHIDTWIFDLDNTLYPARSNLFAQIDVKMGRYISDLLGVDAEAARVVQKNYFHSHGMTLRGLMDEHAVDPHHFLDFVHNIDVSLIEHDARLVESIAALPGRKLVFTNADIPYAARVLDRLGLAHAFEVIHDIHATGYLPKPDPRAYAGLCDAYAIDPKRALFAEDMARNLPPAHAIGMTTVWINNGSEQGPGTDLAQFIDFEISDLSDWLHAVVATLETNA</sequence>
<dbReference type="SFLD" id="SFLDG01129">
    <property type="entry name" value="C1.5:_HAD__Beta-PGM__Phosphata"/>
    <property type="match status" value="1"/>
</dbReference>
<name>A0A4Y9ELJ8_9SPHN</name>
<reference evidence="1 2" key="1">
    <citation type="submission" date="2019-02" db="EMBL/GenBank/DDBJ databases">
        <title>Polymorphobacter sp. isolated from the lake at the Tibet of China.</title>
        <authorList>
            <person name="Li A."/>
        </authorList>
    </citation>
    <scope>NUCLEOTIDE SEQUENCE [LARGE SCALE GENOMIC DNA]</scope>
    <source>
        <strain evidence="1 2">DJ1R-1</strain>
    </source>
</reference>
<proteinExistence type="predicted"/>
<dbReference type="InterPro" id="IPR010237">
    <property type="entry name" value="Pyr-5-nucltdase"/>
</dbReference>
<dbReference type="OrthoDB" id="9803141at2"/>
<dbReference type="PANTHER" id="PTHR12725:SF117">
    <property type="entry name" value="HALOACID DEHALOGENASE-LIKE HYDROLASE"/>
    <property type="match status" value="1"/>
</dbReference>
<dbReference type="Gene3D" id="3.40.50.1000">
    <property type="entry name" value="HAD superfamily/HAD-like"/>
    <property type="match status" value="1"/>
</dbReference>
<dbReference type="RefSeq" id="WP_135246820.1">
    <property type="nucleotide sequence ID" value="NZ_SIHO01000003.1"/>
</dbReference>
<dbReference type="Proteomes" id="UP000297737">
    <property type="component" value="Unassembled WGS sequence"/>
</dbReference>
<dbReference type="Gene3D" id="1.10.150.450">
    <property type="match status" value="1"/>
</dbReference>